<evidence type="ECO:0000256" key="4">
    <source>
        <dbReference type="ARBA" id="ARBA00023172"/>
    </source>
</evidence>
<evidence type="ECO:0000256" key="3">
    <source>
        <dbReference type="ARBA" id="ARBA00023125"/>
    </source>
</evidence>
<keyword evidence="6" id="KW-0614">Plasmid</keyword>
<dbReference type="EMBL" id="CP058692">
    <property type="protein sequence ID" value="QLH17032.1"/>
    <property type="molecule type" value="Genomic_DNA"/>
</dbReference>
<accession>A0A7H9C0Z1</accession>
<comment type="function">
    <text evidence="1">Involved in the transposition of the insertion sequence.</text>
</comment>
<dbReference type="PANTHER" id="PTHR35528:SF3">
    <property type="entry name" value="BLL1675 PROTEIN"/>
    <property type="match status" value="1"/>
</dbReference>
<evidence type="ECO:0000256" key="1">
    <source>
        <dbReference type="ARBA" id="ARBA00002286"/>
    </source>
</evidence>
<evidence type="ECO:0000313" key="7">
    <source>
        <dbReference type="Proteomes" id="UP000509322"/>
    </source>
</evidence>
<dbReference type="GO" id="GO:0015074">
    <property type="term" value="P:DNA integration"/>
    <property type="evidence" value="ECO:0007669"/>
    <property type="project" value="InterPro"/>
</dbReference>
<keyword evidence="4" id="KW-0233">DNA recombination</keyword>
<name>A0A7H9C0Z1_PARPN</name>
<keyword evidence="2" id="KW-0815">Transposition</keyword>
<dbReference type="InterPro" id="IPR012337">
    <property type="entry name" value="RNaseH-like_sf"/>
</dbReference>
<geneLocation type="plasmid" evidence="6 7">
    <name>unnamed2</name>
</geneLocation>
<dbReference type="InterPro" id="IPR036397">
    <property type="entry name" value="RNaseH_sf"/>
</dbReference>
<dbReference type="Pfam" id="PF13610">
    <property type="entry name" value="DDE_Tnp_IS240"/>
    <property type="match status" value="1"/>
</dbReference>
<organism evidence="6 7">
    <name type="scientific">Paracoccus pantotrophus</name>
    <name type="common">Thiosphaera pantotropha</name>
    <dbReference type="NCBI Taxonomy" id="82367"/>
    <lineage>
        <taxon>Bacteria</taxon>
        <taxon>Pseudomonadati</taxon>
        <taxon>Pseudomonadota</taxon>
        <taxon>Alphaproteobacteria</taxon>
        <taxon>Rhodobacterales</taxon>
        <taxon>Paracoccaceae</taxon>
        <taxon>Paracoccus</taxon>
    </lineage>
</organism>
<evidence type="ECO:0000313" key="6">
    <source>
        <dbReference type="EMBL" id="QLH17032.1"/>
    </source>
</evidence>
<proteinExistence type="predicted"/>
<evidence type="ECO:0000259" key="5">
    <source>
        <dbReference type="PROSITE" id="PS50994"/>
    </source>
</evidence>
<sequence>MTISFKGAHFPKDVILHAVFFYLRYGVSYRDLEEIIAERGVTVDHATLNRWVERYAGLVAEDARRRKQPTDRSWRMDETYIRVRGISVYLYRAVDKFGKTLDFMLSKRRNKPAAIKFLARAMEANGLPRKIVIDKSAANTEGIREIKRMLKRFGCPIPIEMVRIKYLNNLVEQDHRFVKRRVRPMLGFKSFTSAASITAGIEIVNMIRKGQFRPELRPFQQFCQLAA</sequence>
<dbReference type="InterPro" id="IPR052183">
    <property type="entry name" value="IS_Transposase"/>
</dbReference>
<dbReference type="Proteomes" id="UP000509322">
    <property type="component" value="Plasmid unnamed2"/>
</dbReference>
<dbReference type="PROSITE" id="PS50994">
    <property type="entry name" value="INTEGRASE"/>
    <property type="match status" value="1"/>
</dbReference>
<dbReference type="Gene3D" id="3.30.420.10">
    <property type="entry name" value="Ribonuclease H-like superfamily/Ribonuclease H"/>
    <property type="match status" value="1"/>
</dbReference>
<feature type="domain" description="Integrase catalytic" evidence="5">
    <location>
        <begin position="65"/>
        <end position="226"/>
    </location>
</feature>
<reference evidence="6 7" key="1">
    <citation type="submission" date="2020-07" db="EMBL/GenBank/DDBJ databases">
        <title>The complete genome of Paracoccus pantotrophus ACCC 10489.</title>
        <authorList>
            <person name="Si Y."/>
        </authorList>
    </citation>
    <scope>NUCLEOTIDE SEQUENCE [LARGE SCALE GENOMIC DNA]</scope>
    <source>
        <strain evidence="7">ACCC 10489</strain>
        <plasmid evidence="6 7">unnamed2</plasmid>
    </source>
</reference>
<keyword evidence="3" id="KW-0238">DNA-binding</keyword>
<protein>
    <submittedName>
        <fullName evidence="6">IS6 family transposase</fullName>
    </submittedName>
</protein>
<dbReference type="InterPro" id="IPR047930">
    <property type="entry name" value="Transpos_IS6"/>
</dbReference>
<dbReference type="GO" id="GO:0003677">
    <property type="term" value="F:DNA binding"/>
    <property type="evidence" value="ECO:0007669"/>
    <property type="project" value="UniProtKB-KW"/>
</dbReference>
<dbReference type="RefSeq" id="WP_179922357.1">
    <property type="nucleotide sequence ID" value="NZ_CP058692.1"/>
</dbReference>
<dbReference type="InterPro" id="IPR032874">
    <property type="entry name" value="DDE_dom"/>
</dbReference>
<dbReference type="PANTHER" id="PTHR35528">
    <property type="entry name" value="BLL1675 PROTEIN"/>
    <property type="match status" value="1"/>
</dbReference>
<dbReference type="GO" id="GO:0006310">
    <property type="term" value="P:DNA recombination"/>
    <property type="evidence" value="ECO:0007669"/>
    <property type="project" value="UniProtKB-KW"/>
</dbReference>
<dbReference type="NCBIfam" id="NF033587">
    <property type="entry name" value="transpos_IS6"/>
    <property type="match status" value="1"/>
</dbReference>
<dbReference type="GO" id="GO:0032196">
    <property type="term" value="P:transposition"/>
    <property type="evidence" value="ECO:0007669"/>
    <property type="project" value="UniProtKB-KW"/>
</dbReference>
<dbReference type="InterPro" id="IPR001584">
    <property type="entry name" value="Integrase_cat-core"/>
</dbReference>
<dbReference type="SUPFAM" id="SSF53098">
    <property type="entry name" value="Ribonuclease H-like"/>
    <property type="match status" value="1"/>
</dbReference>
<gene>
    <name evidence="6" type="ORF">HYQ43_22670</name>
</gene>
<dbReference type="AlphaFoldDB" id="A0A7H9C0Z1"/>
<evidence type="ECO:0000256" key="2">
    <source>
        <dbReference type="ARBA" id="ARBA00022578"/>
    </source>
</evidence>